<comment type="caution">
    <text evidence="6">The sequence shown here is derived from an EMBL/GenBank/DDBJ whole genome shotgun (WGS) entry which is preliminary data.</text>
</comment>
<feature type="non-terminal residue" evidence="6">
    <location>
        <position position="1"/>
    </location>
</feature>
<dbReference type="PANTHER" id="PTHR46016">
    <property type="entry name" value="ZINC FINGER, RING/FYVE/PHD-TYPE"/>
    <property type="match status" value="1"/>
</dbReference>
<evidence type="ECO:0000313" key="7">
    <source>
        <dbReference type="Proteomes" id="UP000006726"/>
    </source>
</evidence>
<name>Q5CZ24_CRYPI</name>
<gene>
    <name evidence="6" type="ORF">cgd7_100</name>
</gene>
<dbReference type="OrthoDB" id="6105938at2759"/>
<feature type="domain" description="RING-type" evidence="5">
    <location>
        <begin position="50"/>
        <end position="84"/>
    </location>
</feature>
<dbReference type="RefSeq" id="XP_628206.1">
    <property type="nucleotide sequence ID" value="XM_628204.1"/>
</dbReference>
<proteinExistence type="predicted"/>
<evidence type="ECO:0000256" key="2">
    <source>
        <dbReference type="ARBA" id="ARBA00022771"/>
    </source>
</evidence>
<dbReference type="Gene3D" id="3.30.40.10">
    <property type="entry name" value="Zinc/RING finger domain, C3HC4 (zinc finger)"/>
    <property type="match status" value="1"/>
</dbReference>
<evidence type="ECO:0000256" key="4">
    <source>
        <dbReference type="PROSITE-ProRule" id="PRU00175"/>
    </source>
</evidence>
<dbReference type="EMBL" id="AAEE01000001">
    <property type="protein sequence ID" value="EAK90663.1"/>
    <property type="molecule type" value="Genomic_DNA"/>
</dbReference>
<evidence type="ECO:0000259" key="5">
    <source>
        <dbReference type="PROSITE" id="PS50089"/>
    </source>
</evidence>
<dbReference type="PROSITE" id="PS00518">
    <property type="entry name" value="ZF_RING_1"/>
    <property type="match status" value="1"/>
</dbReference>
<evidence type="ECO:0000256" key="3">
    <source>
        <dbReference type="ARBA" id="ARBA00022833"/>
    </source>
</evidence>
<dbReference type="InParanoid" id="Q5CZ24"/>
<dbReference type="PROSITE" id="PS50089">
    <property type="entry name" value="ZF_RING_2"/>
    <property type="match status" value="1"/>
</dbReference>
<keyword evidence="1" id="KW-0479">Metal-binding</keyword>
<keyword evidence="3" id="KW-0862">Zinc</keyword>
<accession>Q5CZ24</accession>
<dbReference type="STRING" id="353152.Q5CZ24"/>
<dbReference type="OMA" id="MCPICVH"/>
<dbReference type="Pfam" id="PF00097">
    <property type="entry name" value="zf-C3HC4"/>
    <property type="match status" value="1"/>
</dbReference>
<dbReference type="PANTHER" id="PTHR46016:SF1">
    <property type="entry name" value="RING-TYPE DOMAIN-CONTAINING PROTEIN"/>
    <property type="match status" value="1"/>
</dbReference>
<dbReference type="GO" id="GO:0008270">
    <property type="term" value="F:zinc ion binding"/>
    <property type="evidence" value="ECO:0007669"/>
    <property type="project" value="UniProtKB-KW"/>
</dbReference>
<keyword evidence="7" id="KW-1185">Reference proteome</keyword>
<dbReference type="SUPFAM" id="SSF57850">
    <property type="entry name" value="RING/U-box"/>
    <property type="match status" value="1"/>
</dbReference>
<dbReference type="AlphaFoldDB" id="Q5CZ24"/>
<evidence type="ECO:0000313" key="6">
    <source>
        <dbReference type="EMBL" id="EAK90663.1"/>
    </source>
</evidence>
<dbReference type="SMART" id="SM00184">
    <property type="entry name" value="RING"/>
    <property type="match status" value="1"/>
</dbReference>
<dbReference type="KEGG" id="cpv:cgd7_100"/>
<keyword evidence="2 4" id="KW-0863">Zinc-finger</keyword>
<organism evidence="6 7">
    <name type="scientific">Cryptosporidium parvum (strain Iowa II)</name>
    <dbReference type="NCBI Taxonomy" id="353152"/>
    <lineage>
        <taxon>Eukaryota</taxon>
        <taxon>Sar</taxon>
        <taxon>Alveolata</taxon>
        <taxon>Apicomplexa</taxon>
        <taxon>Conoidasida</taxon>
        <taxon>Coccidia</taxon>
        <taxon>Eucoccidiorida</taxon>
        <taxon>Eimeriorina</taxon>
        <taxon>Cryptosporidiidae</taxon>
        <taxon>Cryptosporidium</taxon>
    </lineage>
</organism>
<reference evidence="6 7" key="1">
    <citation type="journal article" date="2004" name="Science">
        <title>Complete genome sequence of the apicomplexan, Cryptosporidium parvum.</title>
        <authorList>
            <person name="Abrahamsen M.S."/>
            <person name="Templeton T.J."/>
            <person name="Enomoto S."/>
            <person name="Abrahante J.E."/>
            <person name="Zhu G."/>
            <person name="Lancto C.A."/>
            <person name="Deng M."/>
            <person name="Liu C."/>
            <person name="Widmer G."/>
            <person name="Tzipori S."/>
            <person name="Buck G.A."/>
            <person name="Xu P."/>
            <person name="Bankier A.T."/>
            <person name="Dear P.H."/>
            <person name="Konfortov B.A."/>
            <person name="Spriggs H.F."/>
            <person name="Iyer L."/>
            <person name="Anantharaman V."/>
            <person name="Aravind L."/>
            <person name="Kapur V."/>
        </authorList>
    </citation>
    <scope>NUCLEOTIDE SEQUENCE [LARGE SCALE GENOMIC DNA]</scope>
    <source>
        <strain evidence="7">Iowa II</strain>
    </source>
</reference>
<dbReference type="Proteomes" id="UP000006726">
    <property type="component" value="Chromosome 7"/>
</dbReference>
<protein>
    <submittedName>
        <fullName evidence="6">Ring domain-containing protein</fullName>
    </submittedName>
</protein>
<dbReference type="GO" id="GO:0061630">
    <property type="term" value="F:ubiquitin protein ligase activity"/>
    <property type="evidence" value="ECO:0007669"/>
    <property type="project" value="TreeGrafter"/>
</dbReference>
<dbReference type="InterPro" id="IPR051438">
    <property type="entry name" value="RNF_E3_ubiq-protein_ligase"/>
</dbReference>
<dbReference type="InterPro" id="IPR018957">
    <property type="entry name" value="Znf_C3HC4_RING-type"/>
</dbReference>
<dbReference type="InterPro" id="IPR001841">
    <property type="entry name" value="Znf_RING"/>
</dbReference>
<sequence length="344" mass="38339">EVECGGAFEIEMFEWTNIFSSFSRPSDLALDTDKNDVSKDFIEIPEQFMCPICLGAFVDPCTLSCSHSFCISCVRGSHECPICRSLLKEELWLSKSDQLVDQSILRSMNETKTKCHCGAEISISEANSHASKCSYCKEDDSPTSESKLIASLSKQSFVNNDLQAQSSNGPSNTRTTSNTTGPTFVCPLCLMNSKIPNSSCLKYNVESLISHCETMHKDEYSETQQESNHMTTMCPICVHIGDENAEVECKRFLQHLKSKHLLISTFLAAARASLNSGSPESRFQLLEDILFQYALSRSRYESCMNPGNDNSQSFGSSVIEIIGLDDEQDNSEMFQDDDEIQEIS</sequence>
<dbReference type="GO" id="GO:0006511">
    <property type="term" value="P:ubiquitin-dependent protein catabolic process"/>
    <property type="evidence" value="ECO:0007669"/>
    <property type="project" value="TreeGrafter"/>
</dbReference>
<dbReference type="GO" id="GO:0000209">
    <property type="term" value="P:protein polyubiquitination"/>
    <property type="evidence" value="ECO:0007669"/>
    <property type="project" value="TreeGrafter"/>
</dbReference>
<dbReference type="InterPro" id="IPR017907">
    <property type="entry name" value="Znf_RING_CS"/>
</dbReference>
<dbReference type="InterPro" id="IPR013083">
    <property type="entry name" value="Znf_RING/FYVE/PHD"/>
</dbReference>
<evidence type="ECO:0000256" key="1">
    <source>
        <dbReference type="ARBA" id="ARBA00022723"/>
    </source>
</evidence>
<dbReference type="GeneID" id="3371760"/>